<dbReference type="STRING" id="158190.SpiGrapes_2264"/>
<dbReference type="HOGENOM" id="CLU_114553_0_0_12"/>
<dbReference type="eggNOG" id="COG0515">
    <property type="taxonomic scope" value="Bacteria"/>
</dbReference>
<dbReference type="OrthoDB" id="371260at2"/>
<accession>G8QSB0</accession>
<keyword evidence="3" id="KW-1185">Reference proteome</keyword>
<dbReference type="Proteomes" id="UP000005632">
    <property type="component" value="Chromosome"/>
</dbReference>
<evidence type="ECO:0000259" key="1">
    <source>
        <dbReference type="Pfam" id="PF07603"/>
    </source>
</evidence>
<dbReference type="AlphaFoldDB" id="G8QSB0"/>
<dbReference type="EMBL" id="CP003155">
    <property type="protein sequence ID" value="AEV30040.1"/>
    <property type="molecule type" value="Genomic_DNA"/>
</dbReference>
<dbReference type="RefSeq" id="WP_014270881.1">
    <property type="nucleotide sequence ID" value="NC_016633.1"/>
</dbReference>
<dbReference type="InterPro" id="IPR011460">
    <property type="entry name" value="Lcl_C"/>
</dbReference>
<evidence type="ECO:0000313" key="3">
    <source>
        <dbReference type="Proteomes" id="UP000005632"/>
    </source>
</evidence>
<evidence type="ECO:0000313" key="2">
    <source>
        <dbReference type="EMBL" id="AEV30040.1"/>
    </source>
</evidence>
<dbReference type="KEGG" id="sgp:SpiGrapes_2264"/>
<dbReference type="Pfam" id="PF07603">
    <property type="entry name" value="Lcl_C"/>
    <property type="match status" value="1"/>
</dbReference>
<sequence length="189" mass="20976">MIDSRTGKYSILLMVLVFLCSGVVFSQSAEYLVGQPGPSGGLVFYDKGEKTDGWRYLEVSPFSVQVMLPWGVVPLDTPTNSNIGSGKSNTEHIAAMQANSQEPPTAAGYCANLVFNGYSDWFLPSKEELQLLYLQYSTNQLGEFMALGYGYWTSTQYDQKKAWAQGFYAGVQGRIGKTELFLVRPIRSF</sequence>
<protein>
    <recommendedName>
        <fullName evidence="1">Lcl C-terminal domain-containing protein</fullName>
    </recommendedName>
</protein>
<name>G8QSB0_SPHPG</name>
<reference evidence="2 3" key="1">
    <citation type="submission" date="2011-11" db="EMBL/GenBank/DDBJ databases">
        <title>Complete sequence of Spirochaeta sp. grapes.</title>
        <authorList>
            <consortium name="US DOE Joint Genome Institute"/>
            <person name="Lucas S."/>
            <person name="Han J."/>
            <person name="Lapidus A."/>
            <person name="Cheng J.-F."/>
            <person name="Goodwin L."/>
            <person name="Pitluck S."/>
            <person name="Peters L."/>
            <person name="Ovchinnikova G."/>
            <person name="Munk A.C."/>
            <person name="Detter J.C."/>
            <person name="Han C."/>
            <person name="Tapia R."/>
            <person name="Land M."/>
            <person name="Hauser L."/>
            <person name="Kyrpides N."/>
            <person name="Ivanova N."/>
            <person name="Pagani I."/>
            <person name="Ritalahtilisa K."/>
            <person name="Loeffler F."/>
            <person name="Woyke T."/>
        </authorList>
    </citation>
    <scope>NUCLEOTIDE SEQUENCE [LARGE SCALE GENOMIC DNA]</scope>
    <source>
        <strain evidence="3">ATCC BAA-1885 / DSM 22778 / Grapes</strain>
    </source>
</reference>
<proteinExistence type="predicted"/>
<feature type="domain" description="Lcl C-terminal" evidence="1">
    <location>
        <begin position="99"/>
        <end position="187"/>
    </location>
</feature>
<gene>
    <name evidence="2" type="ordered locus">SpiGrapes_2264</name>
</gene>
<organism evidence="2 3">
    <name type="scientific">Sphaerochaeta pleomorpha (strain ATCC BAA-1885 / DSM 22778 / Grapes)</name>
    <dbReference type="NCBI Taxonomy" id="158190"/>
    <lineage>
        <taxon>Bacteria</taxon>
        <taxon>Pseudomonadati</taxon>
        <taxon>Spirochaetota</taxon>
        <taxon>Spirochaetia</taxon>
        <taxon>Spirochaetales</taxon>
        <taxon>Sphaerochaetaceae</taxon>
        <taxon>Sphaerochaeta</taxon>
    </lineage>
</organism>